<reference evidence="4 5" key="1">
    <citation type="journal article" date="2018" name="Biotechnol. Biofuels">
        <title>Integrative visual omics of the white-rot fungus Polyporus brumalis exposes the biotechnological potential of its oxidative enzymes for delignifying raw plant biomass.</title>
        <authorList>
            <person name="Miyauchi S."/>
            <person name="Rancon A."/>
            <person name="Drula E."/>
            <person name="Hage H."/>
            <person name="Chaduli D."/>
            <person name="Favel A."/>
            <person name="Grisel S."/>
            <person name="Henrissat B."/>
            <person name="Herpoel-Gimbert I."/>
            <person name="Ruiz-Duenas F.J."/>
            <person name="Chevret D."/>
            <person name="Hainaut M."/>
            <person name="Lin J."/>
            <person name="Wang M."/>
            <person name="Pangilinan J."/>
            <person name="Lipzen A."/>
            <person name="Lesage-Meessen L."/>
            <person name="Navarro D."/>
            <person name="Riley R."/>
            <person name="Grigoriev I.V."/>
            <person name="Zhou S."/>
            <person name="Raouche S."/>
            <person name="Rosso M.N."/>
        </authorList>
    </citation>
    <scope>NUCLEOTIDE SEQUENCE [LARGE SCALE GENOMIC DNA]</scope>
    <source>
        <strain evidence="4 5">BRFM 1820</strain>
    </source>
</reference>
<feature type="domain" description="FAS1" evidence="3">
    <location>
        <begin position="504"/>
        <end position="648"/>
    </location>
</feature>
<dbReference type="Gene3D" id="2.30.180.10">
    <property type="entry name" value="FAS1 domain"/>
    <property type="match status" value="5"/>
</dbReference>
<feature type="domain" description="FAS1" evidence="3">
    <location>
        <begin position="216"/>
        <end position="351"/>
    </location>
</feature>
<keyword evidence="1" id="KW-0812">Transmembrane</keyword>
<gene>
    <name evidence="4" type="ORF">OH76DRAFT_1416986</name>
</gene>
<feature type="transmembrane region" description="Helical" evidence="1">
    <location>
        <begin position="844"/>
        <end position="867"/>
    </location>
</feature>
<feature type="signal peptide" evidence="2">
    <location>
        <begin position="1"/>
        <end position="20"/>
    </location>
</feature>
<dbReference type="EMBL" id="KZ857392">
    <property type="protein sequence ID" value="RDX52016.1"/>
    <property type="molecule type" value="Genomic_DNA"/>
</dbReference>
<dbReference type="STRING" id="139420.A0A371DHL7"/>
<evidence type="ECO:0000313" key="5">
    <source>
        <dbReference type="Proteomes" id="UP000256964"/>
    </source>
</evidence>
<dbReference type="AlphaFoldDB" id="A0A371DHL7"/>
<feature type="domain" description="FAS1" evidence="3">
    <location>
        <begin position="357"/>
        <end position="501"/>
    </location>
</feature>
<feature type="domain" description="FAS1" evidence="3">
    <location>
        <begin position="34"/>
        <end position="213"/>
    </location>
</feature>
<dbReference type="OrthoDB" id="14252at2759"/>
<keyword evidence="1" id="KW-1133">Transmembrane helix</keyword>
<dbReference type="PANTHER" id="PTHR10900:SF77">
    <property type="entry name" value="FI19380P1"/>
    <property type="match status" value="1"/>
</dbReference>
<proteinExistence type="predicted"/>
<sequence>MRPWSCIPIGLLAILPLVAPAQLPLHQLAPTTQSFTLLDALYKDPDYESLIKLLQRAKLIPTFNKLNGSTFFAPTNDAVKHHASFNLLWQEALNDDTPDLQDNLQLRLRQQLFYHLLNYTVRVLPTEQTPQEHRTLLYPRDTFEPPTQEPPPYPPWMPVQNGTLGTEPQRLRLSARDDALWAGVDASGKGGVKVVKDAVETANGLLLGLDRVLEMPPDLATVVSRHPRLSYLHKILTPELTNFLNNTPTLTLFLPIDDAWEALPPLERLWLESEFAADDLTRILNMHTVLLDDRAVKWSDSMRKPVNLTTLDGPTLEIVPKDDKIKVSDADIVERDIYASNGVLHTVSSLLIPPGALQLTPEKYLLALDCTEFVSLVHSVNLTHLINDTETEYTILAPRDDVIKLFISDDLPHRGSEELKRLLQYHFIPGKWAPKKFEDGMLVETVLEEPGLAGGRQVMAVEVTEDSKKSQAKAIRFAGAGVMGETEDVGNALVYFISRPLVPPADMLETVTSNLEFSSFTTGIYSTNLADILKSTPQTTLLIPRNHAFRRLGMLVSDHLLSPSSKADFERVIRHHVLASVEYADTLVNGSKRAYKTLEGSDIHVERRTADRSVILSSSGGWADMQSGLLPENMLTQTGVVHEVTDIMIPRSVELTVGKLVKAAKASTMSTMIVKAGLDWVLNGTAPPEGSPWAEKGLPGSGWTLLCPTDDAFKEVNLTELYSDDERLRAIVAQHLILTPPASTPRDVSVLDTLLNNRPLPLDDAATYSTLRSSDSAYGDVIVRVLDGGKDREEGTMVGVKGARGTDGDQDWAHVVSWGRSTTGGGTGGVVQIDRLLWPYAPSWWVEYGTALGVGAFGVILIGAFFYGVRWVWQRDTTEATYEPVGGFGPDDGEE</sequence>
<dbReference type="GO" id="GO:0005615">
    <property type="term" value="C:extracellular space"/>
    <property type="evidence" value="ECO:0007669"/>
    <property type="project" value="TreeGrafter"/>
</dbReference>
<keyword evidence="1" id="KW-0472">Membrane</keyword>
<dbReference type="PROSITE" id="PS50213">
    <property type="entry name" value="FAS1"/>
    <property type="match status" value="4"/>
</dbReference>
<feature type="chain" id="PRO_5016820776" evidence="2">
    <location>
        <begin position="21"/>
        <end position="895"/>
    </location>
</feature>
<dbReference type="Proteomes" id="UP000256964">
    <property type="component" value="Unassembled WGS sequence"/>
</dbReference>
<dbReference type="Pfam" id="PF02469">
    <property type="entry name" value="Fasciclin"/>
    <property type="match status" value="5"/>
</dbReference>
<evidence type="ECO:0000313" key="4">
    <source>
        <dbReference type="EMBL" id="RDX52016.1"/>
    </source>
</evidence>
<dbReference type="SMART" id="SM00554">
    <property type="entry name" value="FAS1"/>
    <property type="match status" value="5"/>
</dbReference>
<keyword evidence="2" id="KW-0732">Signal</keyword>
<dbReference type="PANTHER" id="PTHR10900">
    <property type="entry name" value="PERIOSTIN-RELATED"/>
    <property type="match status" value="1"/>
</dbReference>
<dbReference type="InterPro" id="IPR036378">
    <property type="entry name" value="FAS1_dom_sf"/>
</dbReference>
<dbReference type="SUPFAM" id="SSF82153">
    <property type="entry name" value="FAS1 domain"/>
    <property type="match status" value="5"/>
</dbReference>
<evidence type="ECO:0000256" key="1">
    <source>
        <dbReference type="SAM" id="Phobius"/>
    </source>
</evidence>
<keyword evidence="5" id="KW-1185">Reference proteome</keyword>
<organism evidence="4 5">
    <name type="scientific">Lentinus brumalis</name>
    <dbReference type="NCBI Taxonomy" id="2498619"/>
    <lineage>
        <taxon>Eukaryota</taxon>
        <taxon>Fungi</taxon>
        <taxon>Dikarya</taxon>
        <taxon>Basidiomycota</taxon>
        <taxon>Agaricomycotina</taxon>
        <taxon>Agaricomycetes</taxon>
        <taxon>Polyporales</taxon>
        <taxon>Polyporaceae</taxon>
        <taxon>Lentinus</taxon>
    </lineage>
</organism>
<evidence type="ECO:0000256" key="2">
    <source>
        <dbReference type="SAM" id="SignalP"/>
    </source>
</evidence>
<evidence type="ECO:0000259" key="3">
    <source>
        <dbReference type="PROSITE" id="PS50213"/>
    </source>
</evidence>
<protein>
    <submittedName>
        <fullName evidence="4">FAS1 domain-containing protein</fullName>
    </submittedName>
</protein>
<dbReference type="InterPro" id="IPR000782">
    <property type="entry name" value="FAS1_domain"/>
</dbReference>
<name>A0A371DHL7_9APHY</name>
<accession>A0A371DHL7</accession>
<dbReference type="InterPro" id="IPR050904">
    <property type="entry name" value="Adhesion/Biosynth-related"/>
</dbReference>